<dbReference type="AlphaFoldDB" id="A0A7J0DLM4"/>
<evidence type="ECO:0000256" key="5">
    <source>
        <dbReference type="ARBA" id="ARBA00007422"/>
    </source>
</evidence>
<dbReference type="Pfam" id="PF00121">
    <property type="entry name" value="TIM"/>
    <property type="match status" value="1"/>
</dbReference>
<keyword evidence="11 14" id="KW-0413">Isomerase</keyword>
<comment type="subunit">
    <text evidence="6">Homodimer.</text>
</comment>
<evidence type="ECO:0000256" key="9">
    <source>
        <dbReference type="ARBA" id="ARBA00022490"/>
    </source>
</evidence>
<evidence type="ECO:0000256" key="7">
    <source>
        <dbReference type="ARBA" id="ARBA00011940"/>
    </source>
</evidence>
<dbReference type="EMBL" id="BJWL01000293">
    <property type="protein sequence ID" value="GFS37868.1"/>
    <property type="molecule type" value="Genomic_DNA"/>
</dbReference>
<keyword evidence="8" id="KW-0312">Gluconeogenesis</keyword>
<evidence type="ECO:0000256" key="3">
    <source>
        <dbReference type="ARBA" id="ARBA00004680"/>
    </source>
</evidence>
<organism evidence="14 15">
    <name type="scientific">Actinidia rufa</name>
    <dbReference type="NCBI Taxonomy" id="165716"/>
    <lineage>
        <taxon>Eukaryota</taxon>
        <taxon>Viridiplantae</taxon>
        <taxon>Streptophyta</taxon>
        <taxon>Embryophyta</taxon>
        <taxon>Tracheophyta</taxon>
        <taxon>Spermatophyta</taxon>
        <taxon>Magnoliopsida</taxon>
        <taxon>eudicotyledons</taxon>
        <taxon>Gunneridae</taxon>
        <taxon>Pentapetalae</taxon>
        <taxon>asterids</taxon>
        <taxon>Ericales</taxon>
        <taxon>Actinidiaceae</taxon>
        <taxon>Actinidia</taxon>
    </lineage>
</organism>
<evidence type="ECO:0000256" key="4">
    <source>
        <dbReference type="ARBA" id="ARBA00004742"/>
    </source>
</evidence>
<evidence type="ECO:0000313" key="14">
    <source>
        <dbReference type="EMBL" id="GFS37868.1"/>
    </source>
</evidence>
<comment type="caution">
    <text evidence="14">The sequence shown here is derived from an EMBL/GenBank/DDBJ whole genome shotgun (WGS) entry which is preliminary data.</text>
</comment>
<dbReference type="GO" id="GO:0019563">
    <property type="term" value="P:glycerol catabolic process"/>
    <property type="evidence" value="ECO:0007669"/>
    <property type="project" value="TreeGrafter"/>
</dbReference>
<keyword evidence="15" id="KW-1185">Reference proteome</keyword>
<evidence type="ECO:0000256" key="10">
    <source>
        <dbReference type="ARBA" id="ARBA00023152"/>
    </source>
</evidence>
<reference evidence="15" key="1">
    <citation type="submission" date="2019-07" db="EMBL/GenBank/DDBJ databases">
        <title>De Novo Assembly of kiwifruit Actinidia rufa.</title>
        <authorList>
            <person name="Sugita-Konishi S."/>
            <person name="Sato K."/>
            <person name="Mori E."/>
            <person name="Abe Y."/>
            <person name="Kisaki G."/>
            <person name="Hamano K."/>
            <person name="Suezawa K."/>
            <person name="Otani M."/>
            <person name="Fukuda T."/>
            <person name="Manabe T."/>
            <person name="Gomi K."/>
            <person name="Tabuchi M."/>
            <person name="Akimitsu K."/>
            <person name="Kataoka I."/>
        </authorList>
    </citation>
    <scope>NUCLEOTIDE SEQUENCE [LARGE SCALE GENOMIC DNA]</scope>
    <source>
        <strain evidence="15">cv. Fuchu</strain>
    </source>
</reference>
<dbReference type="GO" id="GO:0004807">
    <property type="term" value="F:triose-phosphate isomerase activity"/>
    <property type="evidence" value="ECO:0007669"/>
    <property type="project" value="UniProtKB-EC"/>
</dbReference>
<evidence type="ECO:0000313" key="15">
    <source>
        <dbReference type="Proteomes" id="UP000585474"/>
    </source>
</evidence>
<sequence length="172" mass="18555">MNESNEFVGDKVAYALSVGLKVIACVGETLEQRESGSTMSVVAAQTNAIADRISNWSNVVIAYEPVWAIGTGKVATPAQAQEVHSELRKWLKRQCSVNGSNCKVLAAEPDVDGFLVGGASLKVLFLFLSSLLVIIRFFPFLNSAVDSGLFSLQMNQPEFIDIIKAATVKKSD</sequence>
<proteinExistence type="inferred from homology"/>
<keyword evidence="9" id="KW-0963">Cytoplasm</keyword>
<dbReference type="PROSITE" id="PS00171">
    <property type="entry name" value="TIM_1"/>
    <property type="match status" value="1"/>
</dbReference>
<evidence type="ECO:0000256" key="2">
    <source>
        <dbReference type="ARBA" id="ARBA00004496"/>
    </source>
</evidence>
<name>A0A7J0DLM4_9ERIC</name>
<dbReference type="InterPro" id="IPR000652">
    <property type="entry name" value="Triosephosphate_isomerase"/>
</dbReference>
<evidence type="ECO:0000256" key="6">
    <source>
        <dbReference type="ARBA" id="ARBA00011738"/>
    </source>
</evidence>
<dbReference type="SUPFAM" id="SSF51351">
    <property type="entry name" value="Triosephosphate isomerase (TIM)"/>
    <property type="match status" value="1"/>
</dbReference>
<dbReference type="PANTHER" id="PTHR21139">
    <property type="entry name" value="TRIOSEPHOSPHATE ISOMERASE"/>
    <property type="match status" value="1"/>
</dbReference>
<dbReference type="EC" id="5.3.1.1" evidence="7"/>
<comment type="subcellular location">
    <subcellularLocation>
        <location evidence="2">Cytoplasm</location>
    </subcellularLocation>
</comment>
<gene>
    <name evidence="14" type="ORF">Acr_00g0054490</name>
</gene>
<protein>
    <recommendedName>
        <fullName evidence="12">Triosephosphate isomerase, cytosolic</fullName>
        <ecNumber evidence="7">5.3.1.1</ecNumber>
    </recommendedName>
</protein>
<comment type="catalytic activity">
    <reaction evidence="1">
        <text>D-glyceraldehyde 3-phosphate = dihydroxyacetone phosphate</text>
        <dbReference type="Rhea" id="RHEA:18585"/>
        <dbReference type="ChEBI" id="CHEBI:57642"/>
        <dbReference type="ChEBI" id="CHEBI:59776"/>
        <dbReference type="EC" id="5.3.1.1"/>
    </reaction>
</comment>
<dbReference type="GO" id="GO:0046166">
    <property type="term" value="P:glyceraldehyde-3-phosphate biosynthetic process"/>
    <property type="evidence" value="ECO:0007669"/>
    <property type="project" value="TreeGrafter"/>
</dbReference>
<dbReference type="GO" id="GO:0006096">
    <property type="term" value="P:glycolytic process"/>
    <property type="evidence" value="ECO:0007669"/>
    <property type="project" value="UniProtKB-KW"/>
</dbReference>
<dbReference type="CDD" id="cd00311">
    <property type="entry name" value="TIM"/>
    <property type="match status" value="1"/>
</dbReference>
<comment type="pathway">
    <text evidence="4">Carbohydrate biosynthesis; gluconeogenesis.</text>
</comment>
<keyword evidence="13" id="KW-0472">Membrane</keyword>
<feature type="transmembrane region" description="Helical" evidence="13">
    <location>
        <begin position="123"/>
        <end position="141"/>
    </location>
</feature>
<evidence type="ECO:0000256" key="13">
    <source>
        <dbReference type="SAM" id="Phobius"/>
    </source>
</evidence>
<dbReference type="OrthoDB" id="6715177at2759"/>
<dbReference type="PANTHER" id="PTHR21139:SF34">
    <property type="entry name" value="TRIOSEPHOSPHATE ISOMERASE, CYTOSOLIC"/>
    <property type="match status" value="1"/>
</dbReference>
<dbReference type="InterPro" id="IPR035990">
    <property type="entry name" value="TIM_sf"/>
</dbReference>
<evidence type="ECO:0000256" key="1">
    <source>
        <dbReference type="ARBA" id="ARBA00000474"/>
    </source>
</evidence>
<dbReference type="Gene3D" id="3.20.20.70">
    <property type="entry name" value="Aldolase class I"/>
    <property type="match status" value="1"/>
</dbReference>
<keyword evidence="13" id="KW-0812">Transmembrane</keyword>
<dbReference type="InterPro" id="IPR020861">
    <property type="entry name" value="Triosephosphate_isomerase_AS"/>
</dbReference>
<dbReference type="GO" id="GO:0006094">
    <property type="term" value="P:gluconeogenesis"/>
    <property type="evidence" value="ECO:0007669"/>
    <property type="project" value="UniProtKB-KW"/>
</dbReference>
<keyword evidence="13" id="KW-1133">Transmembrane helix</keyword>
<keyword evidence="10" id="KW-0324">Glycolysis</keyword>
<comment type="pathway">
    <text evidence="3">Carbohydrate degradation; glycolysis; D-glyceraldehyde 3-phosphate from glycerone phosphate: step 1/1.</text>
</comment>
<dbReference type="Proteomes" id="UP000585474">
    <property type="component" value="Unassembled WGS sequence"/>
</dbReference>
<dbReference type="PROSITE" id="PS51440">
    <property type="entry name" value="TIM_2"/>
    <property type="match status" value="1"/>
</dbReference>
<evidence type="ECO:0000256" key="11">
    <source>
        <dbReference type="ARBA" id="ARBA00023235"/>
    </source>
</evidence>
<accession>A0A7J0DLM4</accession>
<evidence type="ECO:0000256" key="12">
    <source>
        <dbReference type="ARBA" id="ARBA00039870"/>
    </source>
</evidence>
<comment type="similarity">
    <text evidence="5">Belongs to the triosephosphate isomerase family.</text>
</comment>
<dbReference type="GO" id="GO:0005829">
    <property type="term" value="C:cytosol"/>
    <property type="evidence" value="ECO:0007669"/>
    <property type="project" value="TreeGrafter"/>
</dbReference>
<evidence type="ECO:0000256" key="8">
    <source>
        <dbReference type="ARBA" id="ARBA00022432"/>
    </source>
</evidence>
<dbReference type="InterPro" id="IPR013785">
    <property type="entry name" value="Aldolase_TIM"/>
</dbReference>